<organism evidence="1 2">
    <name type="scientific">Cystobacter fuscus (strain ATCC 25194 / DSM 2262 / NBRC 100088 / M29)</name>
    <dbReference type="NCBI Taxonomy" id="1242864"/>
    <lineage>
        <taxon>Bacteria</taxon>
        <taxon>Pseudomonadati</taxon>
        <taxon>Myxococcota</taxon>
        <taxon>Myxococcia</taxon>
        <taxon>Myxococcales</taxon>
        <taxon>Cystobacterineae</taxon>
        <taxon>Archangiaceae</taxon>
        <taxon>Cystobacter</taxon>
    </lineage>
</organism>
<name>S9QR45_CYSF2</name>
<sequence length="333" mass="36928">MKSERIFIPTPCAPQSLCWSGETLIDWVDGGVQYGLDGKIADPHVRYAYHFDAAVMSRDGQYAVLYEKLGTKGLLLRNGEVVRELNRSFYQANKYEYPVALVILPSGRTLLAHCPEEYCRLELEDAETGERLTRRDGDSPDFFHSRLQFSRDGRYLLSAGWIWHPVDAAHVYDVARAIEQPGTLDKPQDFKVGDAFLEVHSAAFGARDTVVLNCSGLDGDDTSFGDGGETSDVRLGVYSLTDRRFVSMALAQQAPGTLMAMDNYAVGFFGHPHRIELATGRVVESWPELATGQQSSSIIGFLKSKQPPIAMDPVGRRFAVGTDKGIEIIRFNP</sequence>
<dbReference type="eggNOG" id="ENOG502ZCFH">
    <property type="taxonomic scope" value="Bacteria"/>
</dbReference>
<evidence type="ECO:0000313" key="2">
    <source>
        <dbReference type="Proteomes" id="UP000011682"/>
    </source>
</evidence>
<dbReference type="Proteomes" id="UP000011682">
    <property type="component" value="Unassembled WGS sequence"/>
</dbReference>
<dbReference type="RefSeq" id="WP_020917925.1">
    <property type="nucleotide sequence ID" value="NZ_ANAH02000005.1"/>
</dbReference>
<gene>
    <name evidence="1" type="ORF">D187_006188</name>
</gene>
<protein>
    <submittedName>
        <fullName evidence="1">Uncharacterized protein</fullName>
    </submittedName>
</protein>
<keyword evidence="2" id="KW-1185">Reference proteome</keyword>
<dbReference type="EMBL" id="ANAH02000005">
    <property type="protein sequence ID" value="EPX63779.1"/>
    <property type="molecule type" value="Genomic_DNA"/>
</dbReference>
<accession>S9QR45</accession>
<dbReference type="AlphaFoldDB" id="S9QR45"/>
<evidence type="ECO:0000313" key="1">
    <source>
        <dbReference type="EMBL" id="EPX63779.1"/>
    </source>
</evidence>
<comment type="caution">
    <text evidence="1">The sequence shown here is derived from an EMBL/GenBank/DDBJ whole genome shotgun (WGS) entry which is preliminary data.</text>
</comment>
<reference evidence="1" key="1">
    <citation type="submission" date="2013-05" db="EMBL/GenBank/DDBJ databases">
        <title>Genome assembly of Cystobacter fuscus DSM 2262.</title>
        <authorList>
            <person name="Sharma G."/>
            <person name="Khatri I."/>
            <person name="Kaur C."/>
            <person name="Mayilraj S."/>
            <person name="Subramanian S."/>
        </authorList>
    </citation>
    <scope>NUCLEOTIDE SEQUENCE [LARGE SCALE GENOMIC DNA]</scope>
    <source>
        <strain evidence="1">DSM 2262</strain>
    </source>
</reference>
<dbReference type="OrthoDB" id="9765809at2"/>
<dbReference type="InterPro" id="IPR011044">
    <property type="entry name" value="Quino_amine_DH_bsu"/>
</dbReference>
<dbReference type="SUPFAM" id="SSF50969">
    <property type="entry name" value="YVTN repeat-like/Quinoprotein amine dehydrogenase"/>
    <property type="match status" value="1"/>
</dbReference>
<proteinExistence type="predicted"/>